<gene>
    <name evidence="1" type="ORF">PXEA_LOCUS28476</name>
</gene>
<keyword evidence="2" id="KW-1185">Reference proteome</keyword>
<dbReference type="Proteomes" id="UP000784294">
    <property type="component" value="Unassembled WGS sequence"/>
</dbReference>
<organism evidence="1 2">
    <name type="scientific">Protopolystoma xenopodis</name>
    <dbReference type="NCBI Taxonomy" id="117903"/>
    <lineage>
        <taxon>Eukaryota</taxon>
        <taxon>Metazoa</taxon>
        <taxon>Spiralia</taxon>
        <taxon>Lophotrochozoa</taxon>
        <taxon>Platyhelminthes</taxon>
        <taxon>Monogenea</taxon>
        <taxon>Polyopisthocotylea</taxon>
        <taxon>Polystomatidea</taxon>
        <taxon>Polystomatidae</taxon>
        <taxon>Protopolystoma</taxon>
    </lineage>
</organism>
<evidence type="ECO:0000313" key="1">
    <source>
        <dbReference type="EMBL" id="VEL35036.1"/>
    </source>
</evidence>
<evidence type="ECO:0000313" key="2">
    <source>
        <dbReference type="Proteomes" id="UP000784294"/>
    </source>
</evidence>
<dbReference type="EMBL" id="CAAALY010248926">
    <property type="protein sequence ID" value="VEL35036.1"/>
    <property type="molecule type" value="Genomic_DNA"/>
</dbReference>
<name>A0A448XES4_9PLAT</name>
<accession>A0A448XES4</accession>
<proteinExistence type="predicted"/>
<reference evidence="1" key="1">
    <citation type="submission" date="2018-11" db="EMBL/GenBank/DDBJ databases">
        <authorList>
            <consortium name="Pathogen Informatics"/>
        </authorList>
    </citation>
    <scope>NUCLEOTIDE SEQUENCE</scope>
</reference>
<dbReference type="AlphaFoldDB" id="A0A448XES4"/>
<comment type="caution">
    <text evidence="1">The sequence shown here is derived from an EMBL/GenBank/DDBJ whole genome shotgun (WGS) entry which is preliminary data.</text>
</comment>
<protein>
    <submittedName>
        <fullName evidence="1">Uncharacterized protein</fullName>
    </submittedName>
</protein>
<sequence length="134" mass="15381">MDLSFGVLHKKAPECTGSHDFADNSILHDYTRKISISARRAQPVQTRLYIDLVRRRKTLHEKAAAAGRSTLSKLTPPRLAPFAHFSPIRVRRRLELQCSRKQLWHPQFTIEWQHCPVSDGANPQGTLHLHVQTE</sequence>